<dbReference type="GO" id="GO:0005634">
    <property type="term" value="C:nucleus"/>
    <property type="evidence" value="ECO:0007669"/>
    <property type="project" value="InterPro"/>
</dbReference>
<sequence>MNQERLQKAELIVLQKEETTLKELIDKYMNSLYKLKVEELTIKHQLSRIQDVELRSQNNTSQEAVMEDPLQLPDMSLMMNDQHPNTNQMMVIMNELHINKSALNLEAAPLIQRMLHDSEVYEEEEEDEKEKVDVFEE</sequence>
<organism evidence="1 2">
    <name type="scientific">Homarus americanus</name>
    <name type="common">American lobster</name>
    <dbReference type="NCBI Taxonomy" id="6706"/>
    <lineage>
        <taxon>Eukaryota</taxon>
        <taxon>Metazoa</taxon>
        <taxon>Ecdysozoa</taxon>
        <taxon>Arthropoda</taxon>
        <taxon>Crustacea</taxon>
        <taxon>Multicrustacea</taxon>
        <taxon>Malacostraca</taxon>
        <taxon>Eumalacostraca</taxon>
        <taxon>Eucarida</taxon>
        <taxon>Decapoda</taxon>
        <taxon>Pleocyemata</taxon>
        <taxon>Astacidea</taxon>
        <taxon>Nephropoidea</taxon>
        <taxon>Nephropidae</taxon>
        <taxon>Homarus</taxon>
    </lineage>
</organism>
<accession>A0A8J5N8S4</accession>
<dbReference type="GO" id="GO:0006384">
    <property type="term" value="P:transcription initiation at RNA polymerase III promoter"/>
    <property type="evidence" value="ECO:0007669"/>
    <property type="project" value="InterPro"/>
</dbReference>
<comment type="caution">
    <text evidence="1">The sequence shown here is derived from an EMBL/GenBank/DDBJ whole genome shotgun (WGS) entry which is preliminary data.</text>
</comment>
<dbReference type="AlphaFoldDB" id="A0A8J5N8S4"/>
<dbReference type="GO" id="GO:0006366">
    <property type="term" value="P:transcription by RNA polymerase II"/>
    <property type="evidence" value="ECO:0007669"/>
    <property type="project" value="InterPro"/>
</dbReference>
<protein>
    <submittedName>
        <fullName evidence="1">Putative snRNA-activating protein complex subunit 19-like</fullName>
    </submittedName>
</protein>
<evidence type="ECO:0000313" key="2">
    <source>
        <dbReference type="Proteomes" id="UP000747542"/>
    </source>
</evidence>
<evidence type="ECO:0000313" key="1">
    <source>
        <dbReference type="EMBL" id="KAG7174878.1"/>
    </source>
</evidence>
<keyword evidence="2" id="KW-1185">Reference proteome</keyword>
<dbReference type="InterPro" id="IPR029138">
    <property type="entry name" value="SNAPC5"/>
</dbReference>
<dbReference type="EMBL" id="JAHLQT010006462">
    <property type="protein sequence ID" value="KAG7174878.1"/>
    <property type="molecule type" value="Genomic_DNA"/>
</dbReference>
<reference evidence="1" key="1">
    <citation type="journal article" date="2021" name="Sci. Adv.">
        <title>The American lobster genome reveals insights on longevity, neural, and immune adaptations.</title>
        <authorList>
            <person name="Polinski J.M."/>
            <person name="Zimin A.V."/>
            <person name="Clark K.F."/>
            <person name="Kohn A.B."/>
            <person name="Sadowski N."/>
            <person name="Timp W."/>
            <person name="Ptitsyn A."/>
            <person name="Khanna P."/>
            <person name="Romanova D.Y."/>
            <person name="Williams P."/>
            <person name="Greenwood S.J."/>
            <person name="Moroz L.L."/>
            <person name="Walt D.R."/>
            <person name="Bodnar A.G."/>
        </authorList>
    </citation>
    <scope>NUCLEOTIDE SEQUENCE</scope>
    <source>
        <strain evidence="1">GMGI-L3</strain>
    </source>
</reference>
<proteinExistence type="predicted"/>
<name>A0A8J5N8S4_HOMAM</name>
<dbReference type="Pfam" id="PF15497">
    <property type="entry name" value="SNAPC5"/>
    <property type="match status" value="1"/>
</dbReference>
<dbReference type="Proteomes" id="UP000747542">
    <property type="component" value="Unassembled WGS sequence"/>
</dbReference>
<dbReference type="OrthoDB" id="6363740at2759"/>
<gene>
    <name evidence="1" type="primary">SNAPC19-L</name>
    <name evidence="1" type="ORF">Hamer_G021256</name>
</gene>